<keyword evidence="1 6" id="KW-0808">Transferase</keyword>
<keyword evidence="6" id="KW-0963">Cytoplasm</keyword>
<dbReference type="Gene3D" id="2.60.200.30">
    <property type="entry name" value="Probable inorganic polyphosphate/atp-NAD kinase, domain 2"/>
    <property type="match status" value="1"/>
</dbReference>
<organism evidence="7">
    <name type="scientific">uncultured delta proteobacterium</name>
    <dbReference type="NCBI Taxonomy" id="34034"/>
    <lineage>
        <taxon>Bacteria</taxon>
        <taxon>Deltaproteobacteria</taxon>
        <taxon>environmental samples</taxon>
    </lineage>
</organism>
<dbReference type="Pfam" id="PF20143">
    <property type="entry name" value="NAD_kinase_C"/>
    <property type="match status" value="1"/>
</dbReference>
<dbReference type="InterPro" id="IPR002504">
    <property type="entry name" value="NADK"/>
</dbReference>
<dbReference type="EMBL" id="FLUQ01000001">
    <property type="protein sequence ID" value="SBV95121.1"/>
    <property type="molecule type" value="Genomic_DNA"/>
</dbReference>
<feature type="binding site" evidence="6">
    <location>
        <position position="170"/>
    </location>
    <ligand>
        <name>NAD(+)</name>
        <dbReference type="ChEBI" id="CHEBI:57540"/>
    </ligand>
</feature>
<accession>A0A212J6M8</accession>
<dbReference type="GO" id="GO:0005737">
    <property type="term" value="C:cytoplasm"/>
    <property type="evidence" value="ECO:0007669"/>
    <property type="project" value="UniProtKB-SubCell"/>
</dbReference>
<evidence type="ECO:0000256" key="2">
    <source>
        <dbReference type="ARBA" id="ARBA00022777"/>
    </source>
</evidence>
<dbReference type="InterPro" id="IPR016064">
    <property type="entry name" value="NAD/diacylglycerol_kinase_sf"/>
</dbReference>
<feature type="binding site" evidence="6">
    <location>
        <begin position="140"/>
        <end position="141"/>
    </location>
    <ligand>
        <name>NAD(+)</name>
        <dbReference type="ChEBI" id="CHEBI:57540"/>
    </ligand>
</feature>
<evidence type="ECO:0000256" key="4">
    <source>
        <dbReference type="ARBA" id="ARBA00023027"/>
    </source>
</evidence>
<comment type="catalytic activity">
    <reaction evidence="5 6">
        <text>NAD(+) + ATP = ADP + NADP(+) + H(+)</text>
        <dbReference type="Rhea" id="RHEA:18629"/>
        <dbReference type="ChEBI" id="CHEBI:15378"/>
        <dbReference type="ChEBI" id="CHEBI:30616"/>
        <dbReference type="ChEBI" id="CHEBI:57540"/>
        <dbReference type="ChEBI" id="CHEBI:58349"/>
        <dbReference type="ChEBI" id="CHEBI:456216"/>
        <dbReference type="EC" id="2.7.1.23"/>
    </reaction>
</comment>
<dbReference type="Pfam" id="PF01513">
    <property type="entry name" value="NAD_kinase"/>
    <property type="match status" value="1"/>
</dbReference>
<sequence length="285" mass="30128">MNRHPVRNVALVARDASPLVQTLSHAMEQWFGGQGVTCAAFVFDHAASDFQARLGNADIVIVLGGDGTFVGVARKLAVTPRPILGVNLGRVGFLAEVAPDSWKGAFSRMIDSGVRLESGMALQYSLLRNGKTVWEGLAVNDLVVSRGGPARLVSLALTVDGIRLARLRADGLIVATPTGSTGYTSSARGPLLHPGINAYAVTPISPFMSNFSPMVVAGETRISIAVDAGGPGIYLTVDGQESLELQQGDTLKTTGHKDGICFARIDDESYFAKLRSAGFVRDFAE</sequence>
<dbReference type="SUPFAM" id="SSF111331">
    <property type="entry name" value="NAD kinase/diacylglycerol kinase-like"/>
    <property type="match status" value="1"/>
</dbReference>
<dbReference type="GO" id="GO:0003951">
    <property type="term" value="F:NAD+ kinase activity"/>
    <property type="evidence" value="ECO:0007669"/>
    <property type="project" value="UniProtKB-UniRule"/>
</dbReference>
<comment type="caution">
    <text evidence="6">Lacks conserved residue(s) required for the propagation of feature annotation.</text>
</comment>
<comment type="similarity">
    <text evidence="6">Belongs to the NAD kinase family.</text>
</comment>
<reference evidence="7" key="1">
    <citation type="submission" date="2016-04" db="EMBL/GenBank/DDBJ databases">
        <authorList>
            <person name="Evans L.H."/>
            <person name="Alamgir A."/>
            <person name="Owens N."/>
            <person name="Weber N.D."/>
            <person name="Virtaneva K."/>
            <person name="Barbian K."/>
            <person name="Babar A."/>
            <person name="Rosenke K."/>
        </authorList>
    </citation>
    <scope>NUCLEOTIDE SEQUENCE</scope>
    <source>
        <strain evidence="7">86</strain>
    </source>
</reference>
<dbReference type="Gene3D" id="3.40.50.10330">
    <property type="entry name" value="Probable inorganic polyphosphate/atp-NAD kinase, domain 1"/>
    <property type="match status" value="1"/>
</dbReference>
<dbReference type="PANTHER" id="PTHR20275:SF0">
    <property type="entry name" value="NAD KINASE"/>
    <property type="match status" value="1"/>
</dbReference>
<evidence type="ECO:0000256" key="1">
    <source>
        <dbReference type="ARBA" id="ARBA00022679"/>
    </source>
</evidence>
<dbReference type="HAMAP" id="MF_00361">
    <property type="entry name" value="NAD_kinase"/>
    <property type="match status" value="1"/>
</dbReference>
<dbReference type="GO" id="GO:0046872">
    <property type="term" value="F:metal ion binding"/>
    <property type="evidence" value="ECO:0007669"/>
    <property type="project" value="UniProtKB-UniRule"/>
</dbReference>
<proteinExistence type="inferred from homology"/>
<keyword evidence="2 6" id="KW-0418">Kinase</keyword>
<dbReference type="GO" id="GO:0019674">
    <property type="term" value="P:NAD+ metabolic process"/>
    <property type="evidence" value="ECO:0007669"/>
    <property type="project" value="InterPro"/>
</dbReference>
<keyword evidence="3 6" id="KW-0521">NADP</keyword>
<feature type="active site" description="Proton acceptor" evidence="6">
    <location>
        <position position="66"/>
    </location>
</feature>
<feature type="binding site" evidence="6">
    <location>
        <position position="240"/>
    </location>
    <ligand>
        <name>NAD(+)</name>
        <dbReference type="ChEBI" id="CHEBI:57540"/>
    </ligand>
</feature>
<feature type="binding site" evidence="6">
    <location>
        <begin position="66"/>
        <end position="67"/>
    </location>
    <ligand>
        <name>NAD(+)</name>
        <dbReference type="ChEBI" id="CHEBI:57540"/>
    </ligand>
</feature>
<evidence type="ECO:0000313" key="7">
    <source>
        <dbReference type="EMBL" id="SBV95121.1"/>
    </source>
</evidence>
<dbReference type="EC" id="2.7.1.23" evidence="6"/>
<keyword evidence="6" id="KW-0547">Nucleotide-binding</keyword>
<name>A0A212J6M8_9DELT</name>
<protein>
    <recommendedName>
        <fullName evidence="6">NAD kinase</fullName>
        <ecNumber evidence="6">2.7.1.23</ecNumber>
    </recommendedName>
    <alternativeName>
        <fullName evidence="6">ATP-dependent NAD kinase</fullName>
    </alternativeName>
</protein>
<feature type="binding site" evidence="6">
    <location>
        <position position="151"/>
    </location>
    <ligand>
        <name>NAD(+)</name>
        <dbReference type="ChEBI" id="CHEBI:57540"/>
    </ligand>
</feature>
<comment type="cofactor">
    <cofactor evidence="6">
        <name>a divalent metal cation</name>
        <dbReference type="ChEBI" id="CHEBI:60240"/>
    </cofactor>
</comment>
<keyword evidence="6" id="KW-0067">ATP-binding</keyword>
<comment type="function">
    <text evidence="6">Involved in the regulation of the intracellular balance of NAD and NADP, and is a key enzyme in the biosynthesis of NADP. Catalyzes specifically the phosphorylation on 2'-hydroxyl of the adenosine moiety of NAD to yield NADP.</text>
</comment>
<dbReference type="InterPro" id="IPR017438">
    <property type="entry name" value="ATP-NAD_kinase_N"/>
</dbReference>
<keyword evidence="4 6" id="KW-0520">NAD</keyword>
<dbReference type="PANTHER" id="PTHR20275">
    <property type="entry name" value="NAD KINASE"/>
    <property type="match status" value="1"/>
</dbReference>
<dbReference type="GO" id="GO:0051287">
    <property type="term" value="F:NAD binding"/>
    <property type="evidence" value="ECO:0007669"/>
    <property type="project" value="UniProtKB-ARBA"/>
</dbReference>
<dbReference type="AlphaFoldDB" id="A0A212J6M8"/>
<dbReference type="GO" id="GO:0005524">
    <property type="term" value="F:ATP binding"/>
    <property type="evidence" value="ECO:0007669"/>
    <property type="project" value="UniProtKB-KW"/>
</dbReference>
<gene>
    <name evidence="7" type="primary">ppnK</name>
    <name evidence="6" type="synonym">nadK</name>
    <name evidence="7" type="ORF">KL86DPRO_10816</name>
</gene>
<evidence type="ECO:0000256" key="3">
    <source>
        <dbReference type="ARBA" id="ARBA00022857"/>
    </source>
</evidence>
<feature type="binding site" evidence="6">
    <location>
        <position position="168"/>
    </location>
    <ligand>
        <name>NAD(+)</name>
        <dbReference type="ChEBI" id="CHEBI:57540"/>
    </ligand>
</feature>
<dbReference type="InterPro" id="IPR017437">
    <property type="entry name" value="ATP-NAD_kinase_PpnK-typ_C"/>
</dbReference>
<feature type="binding site" evidence="6">
    <location>
        <begin position="181"/>
        <end position="186"/>
    </location>
    <ligand>
        <name>NAD(+)</name>
        <dbReference type="ChEBI" id="CHEBI:57540"/>
    </ligand>
</feature>
<comment type="subcellular location">
    <subcellularLocation>
        <location evidence="6">Cytoplasm</location>
    </subcellularLocation>
</comment>
<dbReference type="GO" id="GO:0006741">
    <property type="term" value="P:NADP+ biosynthetic process"/>
    <property type="evidence" value="ECO:0007669"/>
    <property type="project" value="UniProtKB-UniRule"/>
</dbReference>
<evidence type="ECO:0000256" key="5">
    <source>
        <dbReference type="ARBA" id="ARBA00047925"/>
    </source>
</evidence>
<evidence type="ECO:0000256" key="6">
    <source>
        <dbReference type="HAMAP-Rule" id="MF_00361"/>
    </source>
</evidence>